<organism evidence="2 3">
    <name type="scientific">Stenotrophomonas maltophilia</name>
    <name type="common">Pseudomonas maltophilia</name>
    <name type="synonym">Xanthomonas maltophilia</name>
    <dbReference type="NCBI Taxonomy" id="40324"/>
    <lineage>
        <taxon>Bacteria</taxon>
        <taxon>Pseudomonadati</taxon>
        <taxon>Pseudomonadota</taxon>
        <taxon>Gammaproteobacteria</taxon>
        <taxon>Lysobacterales</taxon>
        <taxon>Lysobacteraceae</taxon>
        <taxon>Stenotrophomonas</taxon>
        <taxon>Stenotrophomonas maltophilia group</taxon>
    </lineage>
</organism>
<proteinExistence type="predicted"/>
<evidence type="ECO:0000256" key="1">
    <source>
        <dbReference type="SAM" id="MobiDB-lite"/>
    </source>
</evidence>
<feature type="region of interest" description="Disordered" evidence="1">
    <location>
        <begin position="1"/>
        <end position="38"/>
    </location>
</feature>
<dbReference type="AlphaFoldDB" id="A0AAW3S5A7"/>
<accession>A0AAW3S5A7</accession>
<evidence type="ECO:0000313" key="3">
    <source>
        <dbReference type="Proteomes" id="UP000822271"/>
    </source>
</evidence>
<sequence length="103" mass="11125">MNHPARSTDPSTSHEAASRLVVSGKQRAQQATTEAAVRRYPGQSSLHLATLTGLDRHMIARRLPELEKQGRVWRGPKAPCASGDGSACTWWPVAPGENLDLGL</sequence>
<evidence type="ECO:0000313" key="2">
    <source>
        <dbReference type="EMBL" id="MBA0312251.1"/>
    </source>
</evidence>
<reference evidence="2" key="1">
    <citation type="submission" date="2018-09" db="EMBL/GenBank/DDBJ databases">
        <authorList>
            <person name="Groschel M."/>
            <person name="Kohl T."/>
            <person name="Conchillo-Sole O."/>
            <person name="Mamat U."/>
            <person name="Yero D."/>
            <person name="Niemann S."/>
            <person name="Daura X."/>
            <person name="Gibert I."/>
        </authorList>
    </citation>
    <scope>NUCLEOTIDE SEQUENCE</scope>
    <source>
        <strain evidence="2">OG156</strain>
    </source>
</reference>
<dbReference type="EMBL" id="RAUE01000024">
    <property type="protein sequence ID" value="MBA0312251.1"/>
    <property type="molecule type" value="Genomic_DNA"/>
</dbReference>
<protein>
    <submittedName>
        <fullName evidence="2">Winged helix-turn-helix domain-containing protein</fullName>
    </submittedName>
</protein>
<gene>
    <name evidence="2" type="ORF">D7Y33_14745</name>
</gene>
<name>A0AAW3S5A7_STEMA</name>
<dbReference type="Proteomes" id="UP000822271">
    <property type="component" value="Unassembled WGS sequence"/>
</dbReference>
<comment type="caution">
    <text evidence="2">The sequence shown here is derived from an EMBL/GenBank/DDBJ whole genome shotgun (WGS) entry which is preliminary data.</text>
</comment>
<reference evidence="2" key="2">
    <citation type="journal article" date="2020" name="Front. Microbiol.">
        <title>Genetic Variants of the DSF Quorum Sensing System in Stenotrophomonas maltophilia Influence Virulence and Resistance Phenotypes Among Genotypically Diverse Clinical Isolates.</title>
        <authorList>
            <person name="Yero D."/>
            <person name="Huedo P."/>
            <person name="Conchillo-Sole O."/>
            <person name="Martinez-Servat S."/>
            <person name="Mamat U."/>
            <person name="Coves X."/>
            <person name="Llanas F."/>
            <person name="Roca I."/>
            <person name="Vila J."/>
            <person name="Schaible U.E."/>
            <person name="Daura X."/>
            <person name="Gibert I."/>
        </authorList>
    </citation>
    <scope>NUCLEOTIDE SEQUENCE</scope>
    <source>
        <strain evidence="2">OG156</strain>
    </source>
</reference>